<organism evidence="8 9">
    <name type="scientific">Labeo rohita</name>
    <name type="common">Indian major carp</name>
    <name type="synonym">Cyprinus rohita</name>
    <dbReference type="NCBI Taxonomy" id="84645"/>
    <lineage>
        <taxon>Eukaryota</taxon>
        <taxon>Metazoa</taxon>
        <taxon>Chordata</taxon>
        <taxon>Craniata</taxon>
        <taxon>Vertebrata</taxon>
        <taxon>Euteleostomi</taxon>
        <taxon>Actinopterygii</taxon>
        <taxon>Neopterygii</taxon>
        <taxon>Teleostei</taxon>
        <taxon>Ostariophysi</taxon>
        <taxon>Cypriniformes</taxon>
        <taxon>Cyprinidae</taxon>
        <taxon>Labeoninae</taxon>
        <taxon>Labeonini</taxon>
        <taxon>Labeo</taxon>
    </lineage>
</organism>
<protein>
    <submittedName>
        <fullName evidence="8">CD99 antigen-like protein 2</fullName>
    </submittedName>
</protein>
<evidence type="ECO:0000256" key="3">
    <source>
        <dbReference type="ARBA" id="ARBA00022692"/>
    </source>
</evidence>
<evidence type="ECO:0000256" key="2">
    <source>
        <dbReference type="ARBA" id="ARBA00008763"/>
    </source>
</evidence>
<dbReference type="Proteomes" id="UP000830375">
    <property type="component" value="Unassembled WGS sequence"/>
</dbReference>
<dbReference type="PANTHER" id="PTHR15076">
    <property type="entry name" value="CD99/MIC2 PROTEIN RELATED"/>
    <property type="match status" value="1"/>
</dbReference>
<evidence type="ECO:0000256" key="1">
    <source>
        <dbReference type="ARBA" id="ARBA00004479"/>
    </source>
</evidence>
<feature type="transmembrane region" description="Helical" evidence="7">
    <location>
        <begin position="23"/>
        <end position="45"/>
    </location>
</feature>
<evidence type="ECO:0000313" key="8">
    <source>
        <dbReference type="EMBL" id="KAI2660960.1"/>
    </source>
</evidence>
<dbReference type="EMBL" id="JACTAM010000009">
    <property type="protein sequence ID" value="KAI2660960.1"/>
    <property type="molecule type" value="Genomic_DNA"/>
</dbReference>
<keyword evidence="5 7" id="KW-1133">Transmembrane helix</keyword>
<evidence type="ECO:0000256" key="4">
    <source>
        <dbReference type="ARBA" id="ARBA00022729"/>
    </source>
</evidence>
<keyword evidence="3 7" id="KW-0812">Transmembrane</keyword>
<comment type="subcellular location">
    <subcellularLocation>
        <location evidence="1">Membrane</location>
        <topology evidence="1">Single-pass type I membrane protein</topology>
    </subcellularLocation>
</comment>
<evidence type="ECO:0000313" key="9">
    <source>
        <dbReference type="Proteomes" id="UP000830375"/>
    </source>
</evidence>
<keyword evidence="9" id="KW-1185">Reference proteome</keyword>
<accession>A0ABQ8MEC0</accession>
<evidence type="ECO:0000256" key="7">
    <source>
        <dbReference type="SAM" id="Phobius"/>
    </source>
</evidence>
<evidence type="ECO:0000256" key="5">
    <source>
        <dbReference type="ARBA" id="ARBA00022989"/>
    </source>
</evidence>
<dbReference type="InterPro" id="IPR022078">
    <property type="entry name" value="CD99L2"/>
</dbReference>
<name>A0ABQ8MEC0_LABRO</name>
<keyword evidence="4" id="KW-0732">Signal</keyword>
<evidence type="ECO:0000256" key="6">
    <source>
        <dbReference type="ARBA" id="ARBA00023136"/>
    </source>
</evidence>
<proteinExistence type="inferred from homology"/>
<comment type="caution">
    <text evidence="8">The sequence shown here is derived from an EMBL/GenBank/DDBJ whole genome shotgun (WGS) entry which is preliminary data.</text>
</comment>
<comment type="similarity">
    <text evidence="2">Belongs to the CD99 family.</text>
</comment>
<reference evidence="8 9" key="1">
    <citation type="submission" date="2022-01" db="EMBL/GenBank/DDBJ databases">
        <title>A high-quality chromosome-level genome assembly of rohu carp, Labeo rohita.</title>
        <authorList>
            <person name="Arick M.A. II"/>
            <person name="Hsu C.-Y."/>
            <person name="Magbanua Z."/>
            <person name="Pechanova O."/>
            <person name="Grover C."/>
            <person name="Miller E."/>
            <person name="Thrash A."/>
            <person name="Ezzel L."/>
            <person name="Alam S."/>
            <person name="Benzie J."/>
            <person name="Hamilton M."/>
            <person name="Karsi A."/>
            <person name="Lawrence M.L."/>
            <person name="Peterson D.G."/>
        </authorList>
    </citation>
    <scope>NUCLEOTIDE SEQUENCE [LARGE SCALE GENOMIC DNA]</scope>
    <source>
        <strain evidence="9">BAU-BD-2019</strain>
        <tissue evidence="8">Blood</tissue>
    </source>
</reference>
<dbReference type="PANTHER" id="PTHR15076:SF15">
    <property type="entry name" value="CD99 ANTIGEN"/>
    <property type="match status" value="1"/>
</dbReference>
<sequence>MQIFVPVRQVNTCSVADSGSGTVVGVVCGIAVAAVGAITGYFAYLKKKLCFKVQRGDLESAREENGTQGDPQGETFAAYFRF</sequence>
<dbReference type="Pfam" id="PF12301">
    <property type="entry name" value="CD99L2"/>
    <property type="match status" value="1"/>
</dbReference>
<keyword evidence="6 7" id="KW-0472">Membrane</keyword>
<gene>
    <name evidence="8" type="ORF">H4Q32_008658</name>
</gene>